<dbReference type="KEGG" id="bpsl:WS57_16320"/>
<organism evidence="3 4">
    <name type="scientific">Burkholderia pseudomultivorans</name>
    <dbReference type="NCBI Taxonomy" id="1207504"/>
    <lineage>
        <taxon>Bacteria</taxon>
        <taxon>Pseudomonadati</taxon>
        <taxon>Pseudomonadota</taxon>
        <taxon>Betaproteobacteria</taxon>
        <taxon>Burkholderiales</taxon>
        <taxon>Burkholderiaceae</taxon>
        <taxon>Burkholderia</taxon>
        <taxon>Burkholderia cepacia complex</taxon>
    </lineage>
</organism>
<dbReference type="PANTHER" id="PTHR23416">
    <property type="entry name" value="SIALIC ACID SYNTHASE-RELATED"/>
    <property type="match status" value="1"/>
</dbReference>
<dbReference type="AlphaFoldDB" id="A0A132F8I2"/>
<sequence length="185" mass="20383">MIIQGNDPTVSPSFTLRNRVMRQLWSWTWLLLFRPSPRPCHAWRAALLRLFGARIGEHVHVYPGVRVWAPWNLDIGNRVGVADGVTIYNMDKVVIGDYCVVSQGAHLCGGSHDYQSTNFQLVAAPIVLQSHTWVCAEAFVAPGVTIPAGAVIGARSVVTRSLPDAWAVYAGMPARKIGKRTKHDT</sequence>
<dbReference type="GO" id="GO:0005829">
    <property type="term" value="C:cytosol"/>
    <property type="evidence" value="ECO:0007669"/>
    <property type="project" value="TreeGrafter"/>
</dbReference>
<dbReference type="RefSeq" id="WP_009689719.1">
    <property type="nucleotide sequence ID" value="NZ_CP013378.1"/>
</dbReference>
<name>A0A132F8I2_9BURK</name>
<dbReference type="SUPFAM" id="SSF51161">
    <property type="entry name" value="Trimeric LpxA-like enzymes"/>
    <property type="match status" value="1"/>
</dbReference>
<protein>
    <submittedName>
        <fullName evidence="3">Acetyltransferase</fullName>
    </submittedName>
</protein>
<proteinExistence type="inferred from homology"/>
<dbReference type="EMBL" id="LPJX01000001">
    <property type="protein sequence ID" value="KWF72286.1"/>
    <property type="molecule type" value="Genomic_DNA"/>
</dbReference>
<comment type="caution">
    <text evidence="3">The sequence shown here is derived from an EMBL/GenBank/DDBJ whole genome shotgun (WGS) entry which is preliminary data.</text>
</comment>
<dbReference type="Gene3D" id="2.160.10.10">
    <property type="entry name" value="Hexapeptide repeat proteins"/>
    <property type="match status" value="1"/>
</dbReference>
<keyword evidence="2 3" id="KW-0808">Transferase</keyword>
<evidence type="ECO:0000256" key="1">
    <source>
        <dbReference type="ARBA" id="ARBA00007274"/>
    </source>
</evidence>
<dbReference type="CDD" id="cd05825">
    <property type="entry name" value="LbH_wcaF_like"/>
    <property type="match status" value="1"/>
</dbReference>
<evidence type="ECO:0000313" key="4">
    <source>
        <dbReference type="Proteomes" id="UP000061512"/>
    </source>
</evidence>
<dbReference type="GO" id="GO:0008374">
    <property type="term" value="F:O-acyltransferase activity"/>
    <property type="evidence" value="ECO:0007669"/>
    <property type="project" value="TreeGrafter"/>
</dbReference>
<gene>
    <name evidence="3" type="ORF">WT57_06700</name>
</gene>
<evidence type="ECO:0000313" key="3">
    <source>
        <dbReference type="EMBL" id="KWF72286.1"/>
    </source>
</evidence>
<dbReference type="PANTHER" id="PTHR23416:SF23">
    <property type="entry name" value="ACETYLTRANSFERASE C18B11.09C-RELATED"/>
    <property type="match status" value="1"/>
</dbReference>
<dbReference type="InterPro" id="IPR011004">
    <property type="entry name" value="Trimer_LpxA-like_sf"/>
</dbReference>
<accession>A0A132F8I2</accession>
<comment type="similarity">
    <text evidence="1">Belongs to the transferase hexapeptide repeat family.</text>
</comment>
<dbReference type="Proteomes" id="UP000061512">
    <property type="component" value="Unassembled WGS sequence"/>
</dbReference>
<evidence type="ECO:0000256" key="2">
    <source>
        <dbReference type="ARBA" id="ARBA00022679"/>
    </source>
</evidence>
<reference evidence="3 4" key="1">
    <citation type="submission" date="2015-11" db="EMBL/GenBank/DDBJ databases">
        <title>Expanding the genomic diversity of Burkholderia species for the development of highly accurate diagnostics.</title>
        <authorList>
            <person name="Sahl J."/>
            <person name="Keim P."/>
            <person name="Wagner D."/>
        </authorList>
    </citation>
    <scope>NUCLEOTIDE SEQUENCE [LARGE SCALE GENOMIC DNA]</scope>
    <source>
        <strain evidence="3 4">MSMB574WGS</strain>
    </source>
</reference>
<dbReference type="InterPro" id="IPR051159">
    <property type="entry name" value="Hexapeptide_acetyltransf"/>
</dbReference>